<evidence type="ECO:0000256" key="1">
    <source>
        <dbReference type="ARBA" id="ARBA00004651"/>
    </source>
</evidence>
<keyword evidence="3" id="KW-0813">Transport</keyword>
<organism evidence="12 13">
    <name type="scientific">Trinickia dinghuensis</name>
    <dbReference type="NCBI Taxonomy" id="2291023"/>
    <lineage>
        <taxon>Bacteria</taxon>
        <taxon>Pseudomonadati</taxon>
        <taxon>Pseudomonadota</taxon>
        <taxon>Betaproteobacteria</taxon>
        <taxon>Burkholderiales</taxon>
        <taxon>Burkholderiaceae</taxon>
        <taxon>Trinickia</taxon>
    </lineage>
</organism>
<comment type="caution">
    <text evidence="12">The sequence shown here is derived from an EMBL/GenBank/DDBJ whole genome shotgun (WGS) entry which is preliminary data.</text>
</comment>
<protein>
    <submittedName>
        <fullName evidence="12">Magnesium transporter</fullName>
    </submittedName>
</protein>
<evidence type="ECO:0000313" key="13">
    <source>
        <dbReference type="Proteomes" id="UP000256838"/>
    </source>
</evidence>
<evidence type="ECO:0000256" key="4">
    <source>
        <dbReference type="ARBA" id="ARBA00022475"/>
    </source>
</evidence>
<keyword evidence="9" id="KW-0406">Ion transport</keyword>
<dbReference type="AlphaFoldDB" id="A0A3D8K1L4"/>
<dbReference type="Gene3D" id="1.20.58.340">
    <property type="entry name" value="Magnesium transport protein CorA, transmembrane region"/>
    <property type="match status" value="2"/>
</dbReference>
<keyword evidence="8 11" id="KW-1133">Transmembrane helix</keyword>
<proteinExistence type="inferred from homology"/>
<feature type="transmembrane region" description="Helical" evidence="11">
    <location>
        <begin position="314"/>
        <end position="335"/>
    </location>
</feature>
<sequence length="340" mass="37694">MVIESSLKPTSPTVEFPLDRGFLFSMEGIGSEIDATTAIEWLQRDDAPPGEFIWLHFHDIPTVLEGWPLKLADVPAAFADAVRRGYPSTRIMRAHQHLIAVLNDVDYDASRKRPLEVATLWVSADDRCLLSVRSVPLRCVEQLRSDVLKARPFRSPMALLIRLMHEQSDVLFGIARGAAVSSNAAEEALLAGKLPKSASLGRFRRDLVRLRRLLAPEPAALFRLASHPPAWLRDDDAQSLRQCAEQFSLVLRDTSGLEERIKLLQDEIAGKVGEHTNRSVLILTSVTVIALPINLIAGLLGMNVGGIPLKSSSAGFWIFLTIALLLTCIAAWLIYRLERN</sequence>
<keyword evidence="4" id="KW-1003">Cell membrane</keyword>
<dbReference type="InterPro" id="IPR045861">
    <property type="entry name" value="CorA_cytoplasmic_dom"/>
</dbReference>
<dbReference type="PANTHER" id="PTHR46494:SF3">
    <property type="entry name" value="ZINC TRANSPORT PROTEIN ZNTB"/>
    <property type="match status" value="1"/>
</dbReference>
<keyword evidence="7" id="KW-0862">Zinc</keyword>
<dbReference type="EMBL" id="QRGA01000005">
    <property type="protein sequence ID" value="RDU99347.1"/>
    <property type="molecule type" value="Genomic_DNA"/>
</dbReference>
<dbReference type="GO" id="GO:0000287">
    <property type="term" value="F:magnesium ion binding"/>
    <property type="evidence" value="ECO:0007669"/>
    <property type="project" value="TreeGrafter"/>
</dbReference>
<dbReference type="GO" id="GO:0015087">
    <property type="term" value="F:cobalt ion transmembrane transporter activity"/>
    <property type="evidence" value="ECO:0007669"/>
    <property type="project" value="TreeGrafter"/>
</dbReference>
<dbReference type="GO" id="GO:0015095">
    <property type="term" value="F:magnesium ion transmembrane transporter activity"/>
    <property type="evidence" value="ECO:0007669"/>
    <property type="project" value="TreeGrafter"/>
</dbReference>
<dbReference type="SUPFAM" id="SSF143865">
    <property type="entry name" value="CorA soluble domain-like"/>
    <property type="match status" value="1"/>
</dbReference>
<evidence type="ECO:0000256" key="6">
    <source>
        <dbReference type="ARBA" id="ARBA00022692"/>
    </source>
</evidence>
<keyword evidence="6 11" id="KW-0812">Transmembrane</keyword>
<evidence type="ECO:0000256" key="2">
    <source>
        <dbReference type="ARBA" id="ARBA00009765"/>
    </source>
</evidence>
<keyword evidence="13" id="KW-1185">Reference proteome</keyword>
<dbReference type="InterPro" id="IPR002523">
    <property type="entry name" value="MgTranspt_CorA/ZnTranspt_ZntB"/>
</dbReference>
<accession>A0A3D8K1L4</accession>
<comment type="subcellular location">
    <subcellularLocation>
        <location evidence="1">Cell membrane</location>
        <topology evidence="1">Multi-pass membrane protein</topology>
    </subcellularLocation>
</comment>
<keyword evidence="5" id="KW-0997">Cell inner membrane</keyword>
<reference evidence="12 13" key="1">
    <citation type="submission" date="2018-08" db="EMBL/GenBank/DDBJ databases">
        <title>Paraburkholderia sp. DHOM06 isolated from forest soil.</title>
        <authorList>
            <person name="Gao Z.-H."/>
            <person name="Qiu L.-H."/>
        </authorList>
    </citation>
    <scope>NUCLEOTIDE SEQUENCE [LARGE SCALE GENOMIC DNA]</scope>
    <source>
        <strain evidence="12 13">DHOM06</strain>
    </source>
</reference>
<dbReference type="SUPFAM" id="SSF144083">
    <property type="entry name" value="Magnesium transport protein CorA, transmembrane region"/>
    <property type="match status" value="1"/>
</dbReference>
<evidence type="ECO:0000313" key="12">
    <source>
        <dbReference type="EMBL" id="RDU99347.1"/>
    </source>
</evidence>
<evidence type="ECO:0000256" key="9">
    <source>
        <dbReference type="ARBA" id="ARBA00023065"/>
    </source>
</evidence>
<evidence type="ECO:0000256" key="10">
    <source>
        <dbReference type="ARBA" id="ARBA00023136"/>
    </source>
</evidence>
<dbReference type="PANTHER" id="PTHR46494">
    <property type="entry name" value="CORA FAMILY METAL ION TRANSPORTER (EUROFUNG)"/>
    <property type="match status" value="1"/>
</dbReference>
<dbReference type="Pfam" id="PF01544">
    <property type="entry name" value="CorA"/>
    <property type="match status" value="1"/>
</dbReference>
<evidence type="ECO:0000256" key="11">
    <source>
        <dbReference type="SAM" id="Phobius"/>
    </source>
</evidence>
<dbReference type="OrthoDB" id="9803484at2"/>
<evidence type="ECO:0000256" key="5">
    <source>
        <dbReference type="ARBA" id="ARBA00022519"/>
    </source>
</evidence>
<feature type="transmembrane region" description="Helical" evidence="11">
    <location>
        <begin position="280"/>
        <end position="302"/>
    </location>
</feature>
<evidence type="ECO:0000256" key="8">
    <source>
        <dbReference type="ARBA" id="ARBA00022989"/>
    </source>
</evidence>
<keyword evidence="10 11" id="KW-0472">Membrane</keyword>
<gene>
    <name evidence="12" type="ORF">DWV00_09585</name>
</gene>
<evidence type="ECO:0000256" key="7">
    <source>
        <dbReference type="ARBA" id="ARBA00022833"/>
    </source>
</evidence>
<evidence type="ECO:0000256" key="3">
    <source>
        <dbReference type="ARBA" id="ARBA00022448"/>
    </source>
</evidence>
<dbReference type="Gene3D" id="3.30.460.20">
    <property type="entry name" value="CorA soluble domain-like"/>
    <property type="match status" value="1"/>
</dbReference>
<dbReference type="GO" id="GO:0005886">
    <property type="term" value="C:plasma membrane"/>
    <property type="evidence" value="ECO:0007669"/>
    <property type="project" value="UniProtKB-SubCell"/>
</dbReference>
<name>A0A3D8K1L4_9BURK</name>
<dbReference type="Proteomes" id="UP000256838">
    <property type="component" value="Unassembled WGS sequence"/>
</dbReference>
<comment type="similarity">
    <text evidence="2">Belongs to the CorA metal ion transporter (MIT) (TC 1.A.35) family.</text>
</comment>
<dbReference type="InterPro" id="IPR045863">
    <property type="entry name" value="CorA_TM1_TM2"/>
</dbReference>
<dbReference type="GO" id="GO:0050897">
    <property type="term" value="F:cobalt ion binding"/>
    <property type="evidence" value="ECO:0007669"/>
    <property type="project" value="TreeGrafter"/>
</dbReference>